<dbReference type="PANTHER" id="PTHR34385:SF1">
    <property type="entry name" value="PEPTIDOGLYCAN L-ALANYL-D-GLUTAMATE ENDOPEPTIDASE CWLK"/>
    <property type="match status" value="1"/>
</dbReference>
<evidence type="ECO:0000256" key="1">
    <source>
        <dbReference type="SAM" id="MobiDB-lite"/>
    </source>
</evidence>
<name>A0ABM8G3J9_9CELL</name>
<dbReference type="InterPro" id="IPR003709">
    <property type="entry name" value="VanY-like_core_dom"/>
</dbReference>
<dbReference type="Pfam" id="PF02557">
    <property type="entry name" value="VanY"/>
    <property type="match status" value="1"/>
</dbReference>
<dbReference type="PANTHER" id="PTHR34385">
    <property type="entry name" value="D-ALANYL-D-ALANINE CARBOXYPEPTIDASE"/>
    <property type="match status" value="1"/>
</dbReference>
<feature type="region of interest" description="Disordered" evidence="1">
    <location>
        <begin position="48"/>
        <end position="102"/>
    </location>
</feature>
<dbReference type="InterPro" id="IPR009045">
    <property type="entry name" value="Zn_M74/Hedgehog-like"/>
</dbReference>
<evidence type="ECO:0000259" key="2">
    <source>
        <dbReference type="Pfam" id="PF02557"/>
    </source>
</evidence>
<feature type="compositionally biased region" description="Low complexity" evidence="1">
    <location>
        <begin position="63"/>
        <end position="90"/>
    </location>
</feature>
<keyword evidence="4" id="KW-1185">Reference proteome</keyword>
<dbReference type="InterPro" id="IPR052179">
    <property type="entry name" value="DD-CPase-like"/>
</dbReference>
<dbReference type="Proteomes" id="UP001321475">
    <property type="component" value="Chromosome"/>
</dbReference>
<gene>
    <name evidence="3" type="ORF">GCM10025865_19100</name>
</gene>
<evidence type="ECO:0000313" key="4">
    <source>
        <dbReference type="Proteomes" id="UP001321475"/>
    </source>
</evidence>
<protein>
    <recommendedName>
        <fullName evidence="2">D-alanyl-D-alanine carboxypeptidase-like core domain-containing protein</fullName>
    </recommendedName>
</protein>
<organism evidence="3 4">
    <name type="scientific">Paraoerskovia sediminicola</name>
    <dbReference type="NCBI Taxonomy" id="1138587"/>
    <lineage>
        <taxon>Bacteria</taxon>
        <taxon>Bacillati</taxon>
        <taxon>Actinomycetota</taxon>
        <taxon>Actinomycetes</taxon>
        <taxon>Micrococcales</taxon>
        <taxon>Cellulomonadaceae</taxon>
        <taxon>Paraoerskovia</taxon>
    </lineage>
</organism>
<dbReference type="CDD" id="cd14852">
    <property type="entry name" value="LD-carboxypeptidase"/>
    <property type="match status" value="1"/>
</dbReference>
<proteinExistence type="predicted"/>
<dbReference type="RefSeq" id="WP_286217068.1">
    <property type="nucleotide sequence ID" value="NZ_AP027729.1"/>
</dbReference>
<dbReference type="SUPFAM" id="SSF55166">
    <property type="entry name" value="Hedgehog/DD-peptidase"/>
    <property type="match status" value="1"/>
</dbReference>
<accession>A0ABM8G3J9</accession>
<dbReference type="Gene3D" id="3.30.1380.10">
    <property type="match status" value="1"/>
</dbReference>
<sequence length="370" mass="38826">MARRGPGPSHVRPPTRTLWRRRAAALAGLLAVVLVVVVAVTSLAGRGEENVPLADGGAVVPVGGTDSTDSTGSTESADGTTVATGATTRKAPPPPAAGPAVRIDPRIEPRWTELRGEAGFLGLPSAAADCTPSASVATSCAQEFDGGSLVWRADDEDAATATYATGDIPDGAVRLAEANDPESTYVVVNKRRELDPVDYAPDTVAIGGPDGGGRVLRADAAEAVEDLLAGVREAGMPMYARSAYRSYAEQRSTYSSWVSRLGKERADVESARAGYSEHQTGLAADLVPSTGPCRAYGCMAGTDQARWIEEHAYEYGLIVRFPEGAQDVTGYIHEPWHVRYVGKALAADMRDAGEPVLETYLGLPAAPDYD</sequence>
<feature type="domain" description="D-alanyl-D-alanine carboxypeptidase-like core" evidence="2">
    <location>
        <begin position="215"/>
        <end position="343"/>
    </location>
</feature>
<reference evidence="4" key="1">
    <citation type="journal article" date="2019" name="Int. J. Syst. Evol. Microbiol.">
        <title>The Global Catalogue of Microorganisms (GCM) 10K type strain sequencing project: providing services to taxonomists for standard genome sequencing and annotation.</title>
        <authorList>
            <consortium name="The Broad Institute Genomics Platform"/>
            <consortium name="The Broad Institute Genome Sequencing Center for Infectious Disease"/>
            <person name="Wu L."/>
            <person name="Ma J."/>
        </authorList>
    </citation>
    <scope>NUCLEOTIDE SEQUENCE [LARGE SCALE GENOMIC DNA]</scope>
    <source>
        <strain evidence="4">NBRC 108565</strain>
    </source>
</reference>
<evidence type="ECO:0000313" key="3">
    <source>
        <dbReference type="EMBL" id="BDZ42611.1"/>
    </source>
</evidence>
<dbReference type="InterPro" id="IPR058193">
    <property type="entry name" value="VanY/YodJ_core_dom"/>
</dbReference>
<dbReference type="EMBL" id="AP027729">
    <property type="protein sequence ID" value="BDZ42611.1"/>
    <property type="molecule type" value="Genomic_DNA"/>
</dbReference>